<comment type="caution">
    <text evidence="2">The sequence shown here is derived from an EMBL/GenBank/DDBJ whole genome shotgun (WGS) entry which is preliminary data.</text>
</comment>
<protein>
    <submittedName>
        <fullName evidence="2">Uncharacterized protein</fullName>
    </submittedName>
</protein>
<evidence type="ECO:0000256" key="1">
    <source>
        <dbReference type="SAM" id="MobiDB-lite"/>
    </source>
</evidence>
<name>A0A2P4XVJ4_9STRA</name>
<feature type="compositionally biased region" description="Polar residues" evidence="1">
    <location>
        <begin position="1"/>
        <end position="22"/>
    </location>
</feature>
<gene>
    <name evidence="2" type="ORF">PHPALM_14136</name>
</gene>
<dbReference type="AlphaFoldDB" id="A0A2P4XVJ4"/>
<proteinExistence type="predicted"/>
<feature type="region of interest" description="Disordered" evidence="1">
    <location>
        <begin position="1"/>
        <end position="34"/>
    </location>
</feature>
<dbReference type="EMBL" id="NCKW01007846">
    <property type="protein sequence ID" value="POM69571.1"/>
    <property type="molecule type" value="Genomic_DNA"/>
</dbReference>
<organism evidence="2 3">
    <name type="scientific">Phytophthora palmivora</name>
    <dbReference type="NCBI Taxonomy" id="4796"/>
    <lineage>
        <taxon>Eukaryota</taxon>
        <taxon>Sar</taxon>
        <taxon>Stramenopiles</taxon>
        <taxon>Oomycota</taxon>
        <taxon>Peronosporomycetes</taxon>
        <taxon>Peronosporales</taxon>
        <taxon>Peronosporaceae</taxon>
        <taxon>Phytophthora</taxon>
    </lineage>
</organism>
<evidence type="ECO:0000313" key="3">
    <source>
        <dbReference type="Proteomes" id="UP000237271"/>
    </source>
</evidence>
<accession>A0A2P4XVJ4</accession>
<sequence length="97" mass="10518">MSTRGESKTSISVEGKSNNCNQAKGKPANHREWKTSAVVEGKLKQKEANVSNSSVEIKASISREARTKFSDHLDIGYTSAALLICSKCHADNAYCVD</sequence>
<dbReference type="Proteomes" id="UP000237271">
    <property type="component" value="Unassembled WGS sequence"/>
</dbReference>
<dbReference type="OrthoDB" id="10489720at2759"/>
<evidence type="ECO:0000313" key="2">
    <source>
        <dbReference type="EMBL" id="POM69571.1"/>
    </source>
</evidence>
<keyword evidence="3" id="KW-1185">Reference proteome</keyword>
<reference evidence="2 3" key="1">
    <citation type="journal article" date="2017" name="Genome Biol. Evol.">
        <title>Phytophthora megakarya and P. palmivora, closely related causal agents of cacao black pod rot, underwent increases in genome sizes and gene numbers by different mechanisms.</title>
        <authorList>
            <person name="Ali S.S."/>
            <person name="Shao J."/>
            <person name="Lary D.J."/>
            <person name="Kronmiller B."/>
            <person name="Shen D."/>
            <person name="Strem M.D."/>
            <person name="Amoako-Attah I."/>
            <person name="Akrofi A.Y."/>
            <person name="Begoude B.A."/>
            <person name="Ten Hoopen G.M."/>
            <person name="Coulibaly K."/>
            <person name="Kebe B.I."/>
            <person name="Melnick R.L."/>
            <person name="Guiltinan M.J."/>
            <person name="Tyler B.M."/>
            <person name="Meinhardt L.W."/>
            <person name="Bailey B.A."/>
        </authorList>
    </citation>
    <scope>NUCLEOTIDE SEQUENCE [LARGE SCALE GENOMIC DNA]</scope>
    <source>
        <strain evidence="3">sbr112.9</strain>
    </source>
</reference>